<keyword evidence="1" id="KW-0472">Membrane</keyword>
<keyword evidence="1" id="KW-1133">Transmembrane helix</keyword>
<dbReference type="EMBL" id="KC121006">
    <property type="protein sequence ID" value="AFZ64053.1"/>
    <property type="molecule type" value="Genomic_DNA"/>
</dbReference>
<evidence type="ECO:0000256" key="1">
    <source>
        <dbReference type="SAM" id="Phobius"/>
    </source>
</evidence>
<evidence type="ECO:0000313" key="2">
    <source>
        <dbReference type="EMBL" id="AFZ64053.1"/>
    </source>
</evidence>
<accession>T1QDV1</accession>
<name>T1QDV1_9EUKA</name>
<dbReference type="AlphaFoldDB" id="T1QDV1"/>
<feature type="transmembrane region" description="Helical" evidence="1">
    <location>
        <begin position="6"/>
        <end position="26"/>
    </location>
</feature>
<keyword evidence="1" id="KW-0812">Transmembrane</keyword>
<sequence>MIKYYYYIVIYFWFFLFTIIGAATYYEKFPRISLRDQFVSVIEDEDENEKNWKVRPPTEEELEKTDLPCNKMFLFETTVYSTKEEKFIKIWITFLIQQGNENSLLKRGIYFNVISPITHRPAITIRSSQLEGTLHTFSGNNKGNFIIVPSFVCYGFTSIWEASVCVTSYDVDKYRITEEFKNDMLAYLLLAQENAIDLDVGSYFHNDPQELNNYVNIFFGNIIHIAKQYIAMFIMKEKDWDPNRKSLTIII</sequence>
<organism evidence="2">
    <name type="scientific">Phalansterium sp. PJK-2012</name>
    <dbReference type="NCBI Taxonomy" id="1267188"/>
    <lineage>
        <taxon>Eukaryota</taxon>
        <taxon>Amoebozoa</taxon>
        <taxon>Evosea</taxon>
        <taxon>Variosea</taxon>
        <taxon>Phalansterium</taxon>
    </lineage>
</organism>
<protein>
    <submittedName>
        <fullName evidence="2">Uncharacterized protein</fullName>
    </submittedName>
</protein>
<reference evidence="2" key="1">
    <citation type="journal article" date="2013" name="Protist Genomics">
        <title>The complete mitochondrial genome from an unidentified Phalansterium species.</title>
        <authorList>
            <person name="Pombert J.-F."/>
            <person name="Smirnov A."/>
            <person name="James E.R."/>
            <person name="Janouskovec J."/>
            <person name="Gray M.W."/>
            <person name="Keeling P.J."/>
        </authorList>
    </citation>
    <scope>NUCLEOTIDE SEQUENCE</scope>
    <source>
        <strain evidence="2">UTEX1284</strain>
    </source>
</reference>
<gene>
    <name evidence="2" type="primary">orf251a</name>
</gene>
<proteinExistence type="predicted"/>
<keyword evidence="2" id="KW-0496">Mitochondrion</keyword>
<geneLocation type="mitochondrion" evidence="2"/>